<reference evidence="1" key="1">
    <citation type="submission" date="2013-07" db="EMBL/GenBank/DDBJ databases">
        <title>The genome of an arbuscular mycorrhizal fungus provides insights into the evolution of the oldest plant symbiosis.</title>
        <authorList>
            <consortium name="DOE Joint Genome Institute"/>
            <person name="Tisserant E."/>
            <person name="Malbreil M."/>
            <person name="Kuo A."/>
            <person name="Kohler A."/>
            <person name="Symeonidi A."/>
            <person name="Balestrini R."/>
            <person name="Charron P."/>
            <person name="Duensing N."/>
            <person name="Frei-dit-Frey N."/>
            <person name="Gianinazzi-Pearson V."/>
            <person name="Gilbert B."/>
            <person name="Handa Y."/>
            <person name="Hijri M."/>
            <person name="Kaul R."/>
            <person name="Kawaguchi M."/>
            <person name="Krajinski F."/>
            <person name="Lammers P."/>
            <person name="Lapierre D."/>
            <person name="Masclaux F.G."/>
            <person name="Murat C."/>
            <person name="Morin E."/>
            <person name="Ndikumana S."/>
            <person name="Pagni M."/>
            <person name="Petitpierre D."/>
            <person name="Requena N."/>
            <person name="Rosikiewicz P."/>
            <person name="Riley R."/>
            <person name="Saito K."/>
            <person name="San Clemente H."/>
            <person name="Shapiro H."/>
            <person name="van Tuinen D."/>
            <person name="Becard G."/>
            <person name="Bonfante P."/>
            <person name="Paszkowski U."/>
            <person name="Shachar-Hill Y."/>
            <person name="Young J.P."/>
            <person name="Sanders I.R."/>
            <person name="Henrissat B."/>
            <person name="Rensing S.A."/>
            <person name="Grigoriev I.V."/>
            <person name="Corradi N."/>
            <person name="Roux C."/>
            <person name="Martin F."/>
        </authorList>
    </citation>
    <scope>NUCLEOTIDE SEQUENCE</scope>
    <source>
        <strain evidence="1">DAOM 197198</strain>
    </source>
</reference>
<proteinExistence type="predicted"/>
<name>U9U3M0_RHIID</name>
<protein>
    <submittedName>
        <fullName evidence="1">Uncharacterized protein</fullName>
    </submittedName>
</protein>
<dbReference type="VEuPathDB" id="FungiDB:RhiirFUN_016581"/>
<dbReference type="HOGENOM" id="CLU_2499011_0_0_1"/>
<gene>
    <name evidence="1" type="ORF">GLOINDRAFT_29692</name>
</gene>
<sequence>MVKQSVKWSVKRSEKWSAKMSFFIATHIKEFGKKILPAIALIWKAKKIVDNMICLVGQPDERDEESQLQHLQDIYDVTPQPSQKQR</sequence>
<dbReference type="AlphaFoldDB" id="U9U3M0"/>
<organism evidence="1">
    <name type="scientific">Rhizophagus irregularis (strain DAOM 181602 / DAOM 197198 / MUCL 43194)</name>
    <name type="common">Arbuscular mycorrhizal fungus</name>
    <name type="synonym">Glomus intraradices</name>
    <dbReference type="NCBI Taxonomy" id="747089"/>
    <lineage>
        <taxon>Eukaryota</taxon>
        <taxon>Fungi</taxon>
        <taxon>Fungi incertae sedis</taxon>
        <taxon>Mucoromycota</taxon>
        <taxon>Glomeromycotina</taxon>
        <taxon>Glomeromycetes</taxon>
        <taxon>Glomerales</taxon>
        <taxon>Glomeraceae</taxon>
        <taxon>Rhizophagus</taxon>
    </lineage>
</organism>
<evidence type="ECO:0000313" key="1">
    <source>
        <dbReference type="EMBL" id="ESA10221.1"/>
    </source>
</evidence>
<dbReference type="EMBL" id="KI287334">
    <property type="protein sequence ID" value="ESA10221.1"/>
    <property type="molecule type" value="Genomic_DNA"/>
</dbReference>
<accession>U9U3M0</accession>